<reference evidence="3" key="2">
    <citation type="submission" date="2023-07" db="EMBL/GenBank/DDBJ databases">
        <title>Genome-based characterization of strain KMM 296 and proposal for reclassification of Cobetia litoralis and Cobetia pacifica, and emended description of the species Cobetia amphilecti and Cobetia marina.</title>
        <authorList>
            <person name="Balabanova L."/>
            <person name="Nedashkovskaya O."/>
        </authorList>
    </citation>
    <scope>NUCLEOTIDE SEQUENCE [LARGE SCALE GENOMIC DNA]</scope>
    <source>
        <strain evidence="3">NRIC 0815</strain>
    </source>
</reference>
<dbReference type="Proteomes" id="UP001229025">
    <property type="component" value="Unassembled WGS sequence"/>
</dbReference>
<name>A0ABT6USR6_9GAMM</name>
<dbReference type="GO" id="GO:0016757">
    <property type="term" value="F:glycosyltransferase activity"/>
    <property type="evidence" value="ECO:0007669"/>
    <property type="project" value="UniProtKB-KW"/>
</dbReference>
<sequence length="291" mass="32382">MDDGFNVSGDGQLKAYWWRSANGGCNFGDEITSIILNRKFHVAHSISNVDEADLISVGSILNKLVNNKAISLRNRKIHVVGSGLISPYVKHASLFKRMKPMGRTFGKSVVIHSVRGYMTQQVLTSLGEKEYPVGDPGLMLPLVYDTDPDKIYKIGFIPHISSIDNPEWKNVCARVGNSIIIDFRTDDLESIVTQIKSCGIIVSQSLHGLIIADAYGIPNCWYYDGPLHSGGKFKFYDYFSSVGRSFALRFCSFNELNAGDINRYADKIDPNVICSLQSDIVKSFEKALQQI</sequence>
<gene>
    <name evidence="2" type="ORF">QLT01_09545</name>
</gene>
<keyword evidence="3" id="KW-1185">Reference proteome</keyword>
<protein>
    <submittedName>
        <fullName evidence="2">Polysaccharide pyruvyl transferase family protein</fullName>
        <ecNumber evidence="2">2.4.-.-</ecNumber>
    </submittedName>
</protein>
<dbReference type="InterPro" id="IPR007345">
    <property type="entry name" value="Polysacch_pyruvyl_Trfase"/>
</dbReference>
<comment type="caution">
    <text evidence="2">The sequence shown here is derived from an EMBL/GenBank/DDBJ whole genome shotgun (WGS) entry which is preliminary data.</text>
</comment>
<feature type="domain" description="Polysaccharide pyruvyl transferase" evidence="1">
    <location>
        <begin position="39"/>
        <end position="221"/>
    </location>
</feature>
<reference evidence="2 3" key="1">
    <citation type="submission" date="2023-04" db="EMBL/GenBank/DDBJ databases">
        <authorList>
            <person name="Otstavnykh N."/>
            <person name="Seitkalieva A."/>
            <person name="Bystritskaya E."/>
        </authorList>
    </citation>
    <scope>NUCLEOTIDE SEQUENCE [LARGE SCALE GENOMIC DNA]</scope>
    <source>
        <strain evidence="2 3">NRIC 0815</strain>
    </source>
</reference>
<keyword evidence="2" id="KW-0808">Transferase</keyword>
<dbReference type="RefSeq" id="WP_284726834.1">
    <property type="nucleotide sequence ID" value="NZ_JASCSA010000006.1"/>
</dbReference>
<dbReference type="EC" id="2.4.-.-" evidence="2"/>
<dbReference type="Pfam" id="PF04230">
    <property type="entry name" value="PS_pyruv_trans"/>
    <property type="match status" value="1"/>
</dbReference>
<evidence type="ECO:0000313" key="3">
    <source>
        <dbReference type="Proteomes" id="UP001229025"/>
    </source>
</evidence>
<dbReference type="EMBL" id="JASCSA010000006">
    <property type="protein sequence ID" value="MDI5884597.1"/>
    <property type="molecule type" value="Genomic_DNA"/>
</dbReference>
<evidence type="ECO:0000313" key="2">
    <source>
        <dbReference type="EMBL" id="MDI5884597.1"/>
    </source>
</evidence>
<keyword evidence="2" id="KW-0328">Glycosyltransferase</keyword>
<organism evidence="2 3">
    <name type="scientific">Cobetia amphilecti</name>
    <dbReference type="NCBI Taxonomy" id="1055104"/>
    <lineage>
        <taxon>Bacteria</taxon>
        <taxon>Pseudomonadati</taxon>
        <taxon>Pseudomonadota</taxon>
        <taxon>Gammaproteobacteria</taxon>
        <taxon>Oceanospirillales</taxon>
        <taxon>Halomonadaceae</taxon>
        <taxon>Cobetia</taxon>
    </lineage>
</organism>
<accession>A0ABT6USR6</accession>
<proteinExistence type="predicted"/>
<evidence type="ECO:0000259" key="1">
    <source>
        <dbReference type="Pfam" id="PF04230"/>
    </source>
</evidence>